<accession>A0AAW9NLM7</accession>
<keyword evidence="3" id="KW-1185">Reference proteome</keyword>
<dbReference type="AlphaFoldDB" id="A0AAW9NLM7"/>
<dbReference type="InterPro" id="IPR001387">
    <property type="entry name" value="Cro/C1-type_HTH"/>
</dbReference>
<dbReference type="Pfam" id="PF12844">
    <property type="entry name" value="HTH_19"/>
    <property type="match status" value="1"/>
</dbReference>
<dbReference type="EMBL" id="JARSFG010000003">
    <property type="protein sequence ID" value="MEC1177417.1"/>
    <property type="molecule type" value="Genomic_DNA"/>
</dbReference>
<dbReference type="Proteomes" id="UP001344888">
    <property type="component" value="Unassembled WGS sequence"/>
</dbReference>
<feature type="domain" description="HTH cro/C1-type" evidence="1">
    <location>
        <begin position="5"/>
        <end position="59"/>
    </location>
</feature>
<dbReference type="RefSeq" id="WP_326121750.1">
    <property type="nucleotide sequence ID" value="NZ_JARSFG010000003.1"/>
</dbReference>
<dbReference type="CDD" id="cd00093">
    <property type="entry name" value="HTH_XRE"/>
    <property type="match status" value="1"/>
</dbReference>
<protein>
    <submittedName>
        <fullName evidence="2">Helix-turn-helix transcriptional regulator</fullName>
    </submittedName>
</protein>
<sequence>MKARIKFLRQHLALNQREFSARINISQPTLALMEKGQRVVRDIHVAQICSEFNINEKWLRTGEGEMFLSVEVFSLDEQAKKSNLTELEIAIMRGYMNLDLDVREKLMNELEAIFKPIHNEDIATFEDNGDSAIEAEMDIANDRKDNEDN</sequence>
<evidence type="ECO:0000313" key="3">
    <source>
        <dbReference type="Proteomes" id="UP001344888"/>
    </source>
</evidence>
<evidence type="ECO:0000313" key="2">
    <source>
        <dbReference type="EMBL" id="MEC1177417.1"/>
    </source>
</evidence>
<dbReference type="InterPro" id="IPR010982">
    <property type="entry name" value="Lambda_DNA-bd_dom_sf"/>
</dbReference>
<dbReference type="GO" id="GO:0003677">
    <property type="term" value="F:DNA binding"/>
    <property type="evidence" value="ECO:0007669"/>
    <property type="project" value="InterPro"/>
</dbReference>
<dbReference type="SUPFAM" id="SSF47413">
    <property type="entry name" value="lambda repressor-like DNA-binding domains"/>
    <property type="match status" value="1"/>
</dbReference>
<gene>
    <name evidence="2" type="ORF">P9B03_02880</name>
</gene>
<organism evidence="2 3">
    <name type="scientific">Metasolibacillus meyeri</name>
    <dbReference type="NCBI Taxonomy" id="1071052"/>
    <lineage>
        <taxon>Bacteria</taxon>
        <taxon>Bacillati</taxon>
        <taxon>Bacillota</taxon>
        <taxon>Bacilli</taxon>
        <taxon>Bacillales</taxon>
        <taxon>Caryophanaceae</taxon>
        <taxon>Metasolibacillus</taxon>
    </lineage>
</organism>
<proteinExistence type="predicted"/>
<comment type="caution">
    <text evidence="2">The sequence shown here is derived from an EMBL/GenBank/DDBJ whole genome shotgun (WGS) entry which is preliminary data.</text>
</comment>
<dbReference type="PROSITE" id="PS50943">
    <property type="entry name" value="HTH_CROC1"/>
    <property type="match status" value="1"/>
</dbReference>
<reference evidence="2 3" key="1">
    <citation type="submission" date="2023-03" db="EMBL/GenBank/DDBJ databases">
        <title>Bacillus Genome Sequencing.</title>
        <authorList>
            <person name="Dunlap C."/>
        </authorList>
    </citation>
    <scope>NUCLEOTIDE SEQUENCE [LARGE SCALE GENOMIC DNA]</scope>
    <source>
        <strain evidence="2 3">B-59205</strain>
    </source>
</reference>
<dbReference type="SMART" id="SM00530">
    <property type="entry name" value="HTH_XRE"/>
    <property type="match status" value="1"/>
</dbReference>
<dbReference type="Gene3D" id="1.10.260.40">
    <property type="entry name" value="lambda repressor-like DNA-binding domains"/>
    <property type="match status" value="1"/>
</dbReference>
<evidence type="ECO:0000259" key="1">
    <source>
        <dbReference type="PROSITE" id="PS50943"/>
    </source>
</evidence>
<name>A0AAW9NLM7_9BACL</name>